<proteinExistence type="predicted"/>
<dbReference type="EMBL" id="HG994359">
    <property type="protein sequence ID" value="CAF2103014.1"/>
    <property type="molecule type" value="Genomic_DNA"/>
</dbReference>
<name>A0A816UJJ4_BRANA</name>
<dbReference type="AlphaFoldDB" id="A0A816UJJ4"/>
<protein>
    <submittedName>
        <fullName evidence="1">(rape) hypothetical protein</fullName>
    </submittedName>
</protein>
<reference evidence="1" key="1">
    <citation type="submission" date="2021-01" db="EMBL/GenBank/DDBJ databases">
        <authorList>
            <consortium name="Genoscope - CEA"/>
            <person name="William W."/>
        </authorList>
    </citation>
    <scope>NUCLEOTIDE SEQUENCE</scope>
</reference>
<sequence>MLEPCSQFGMVFRSGSLLVVQGVWGLRLCSLVAFRRNRSLLDSFASDKVDLGWGGNGSVDGFSSGSEFQGKWLVSAVDSDLVWAPGSAWWRKLAVVCWCLSISPDGCGVGVLYLVVEAREALSRCTRRACGGAL</sequence>
<accession>A0A816UJJ4</accession>
<organism evidence="1">
    <name type="scientific">Brassica napus</name>
    <name type="common">Rape</name>
    <dbReference type="NCBI Taxonomy" id="3708"/>
    <lineage>
        <taxon>Eukaryota</taxon>
        <taxon>Viridiplantae</taxon>
        <taxon>Streptophyta</taxon>
        <taxon>Embryophyta</taxon>
        <taxon>Tracheophyta</taxon>
        <taxon>Spermatophyta</taxon>
        <taxon>Magnoliopsida</taxon>
        <taxon>eudicotyledons</taxon>
        <taxon>Gunneridae</taxon>
        <taxon>Pentapetalae</taxon>
        <taxon>rosids</taxon>
        <taxon>malvids</taxon>
        <taxon>Brassicales</taxon>
        <taxon>Brassicaceae</taxon>
        <taxon>Brassiceae</taxon>
        <taxon>Brassica</taxon>
    </lineage>
</organism>
<dbReference type="Proteomes" id="UP001295469">
    <property type="component" value="Chromosome A05"/>
</dbReference>
<evidence type="ECO:0000313" key="1">
    <source>
        <dbReference type="EMBL" id="CAF2103014.1"/>
    </source>
</evidence>
<gene>
    <name evidence="1" type="ORF">DARMORV10_A05P41990.1</name>
</gene>